<organism evidence="1 2">
    <name type="scientific">Paeniroseomonas aquatica</name>
    <dbReference type="NCBI Taxonomy" id="373043"/>
    <lineage>
        <taxon>Bacteria</taxon>
        <taxon>Pseudomonadati</taxon>
        <taxon>Pseudomonadota</taxon>
        <taxon>Alphaproteobacteria</taxon>
        <taxon>Acetobacterales</taxon>
        <taxon>Acetobacteraceae</taxon>
        <taxon>Paeniroseomonas</taxon>
    </lineage>
</organism>
<evidence type="ECO:0000313" key="2">
    <source>
        <dbReference type="Proteomes" id="UP001529369"/>
    </source>
</evidence>
<keyword evidence="2" id="KW-1185">Reference proteome</keyword>
<reference evidence="2" key="1">
    <citation type="journal article" date="2019" name="Int. J. Syst. Evol. Microbiol.">
        <title>The Global Catalogue of Microorganisms (GCM) 10K type strain sequencing project: providing services to taxonomists for standard genome sequencing and annotation.</title>
        <authorList>
            <consortium name="The Broad Institute Genomics Platform"/>
            <consortium name="The Broad Institute Genome Sequencing Center for Infectious Disease"/>
            <person name="Wu L."/>
            <person name="Ma J."/>
        </authorList>
    </citation>
    <scope>NUCLEOTIDE SEQUENCE [LARGE SCALE GENOMIC DNA]</scope>
    <source>
        <strain evidence="2">CECT 7131</strain>
    </source>
</reference>
<sequence>MEYLAALDWNPHLNLAHEYGIDIDTVATDFGWRRDPTSKVPKVRQPIVLQAIPAHPNAVRGPNLAIPSDDPIGSALSAEVEALNRFAATVPVVGCRPPRWSRHFKGDFRLYGRLHAAGEGNYQSMPASERLAKIRIAGEAVSEIDISASHLSIMHGLMGLKLPDGDLYDVPGFSRQVVKAWINATLGKGSPVRKWAKDRLLATPSLADIDPLAVMAAVLRRYPWLGEPWRVAVEFTHVADPKRVLPHMLMGIESDIMLTVVQGLQNKRTLGLPLHDGILVPASAEKLTCDLLRVAAEREASVTAKLTVSRANIAANILEQDVDEVA</sequence>
<dbReference type="Proteomes" id="UP001529369">
    <property type="component" value="Unassembled WGS sequence"/>
</dbReference>
<dbReference type="RefSeq" id="WP_290316812.1">
    <property type="nucleotide sequence ID" value="NZ_JAUFPN010000127.1"/>
</dbReference>
<gene>
    <name evidence="1" type="ORF">QWZ14_11555</name>
</gene>
<proteinExistence type="predicted"/>
<evidence type="ECO:0000313" key="1">
    <source>
        <dbReference type="EMBL" id="MDN3564996.1"/>
    </source>
</evidence>
<name>A0ABT8A5M5_9PROT</name>
<protein>
    <submittedName>
        <fullName evidence="1">Uncharacterized protein</fullName>
    </submittedName>
</protein>
<dbReference type="EMBL" id="JAUFPN010000127">
    <property type="protein sequence ID" value="MDN3564996.1"/>
    <property type="molecule type" value="Genomic_DNA"/>
</dbReference>
<accession>A0ABT8A5M5</accession>
<comment type="caution">
    <text evidence="1">The sequence shown here is derived from an EMBL/GenBank/DDBJ whole genome shotgun (WGS) entry which is preliminary data.</text>
</comment>